<dbReference type="AlphaFoldDB" id="A0A1E2ULC1"/>
<evidence type="ECO:0000259" key="4">
    <source>
        <dbReference type="Pfam" id="PF18998"/>
    </source>
</evidence>
<dbReference type="SUPFAM" id="SSF103647">
    <property type="entry name" value="TSP type-3 repeat"/>
    <property type="match status" value="1"/>
</dbReference>
<dbReference type="Gene3D" id="4.10.1080.10">
    <property type="entry name" value="TSP type-3 repeat"/>
    <property type="match status" value="1"/>
</dbReference>
<keyword evidence="3" id="KW-0472">Membrane</keyword>
<proteinExistence type="predicted"/>
<dbReference type="Proteomes" id="UP000094849">
    <property type="component" value="Unassembled WGS sequence"/>
</dbReference>
<feature type="domain" description="Bacterial repeat" evidence="4">
    <location>
        <begin position="282"/>
        <end position="331"/>
    </location>
</feature>
<comment type="caution">
    <text evidence="5">The sequence shown here is derived from an EMBL/GenBank/DDBJ whole genome shotgun (WGS) entry which is preliminary data.</text>
</comment>
<accession>A0A1E2ULC1</accession>
<evidence type="ECO:0000313" key="6">
    <source>
        <dbReference type="Proteomes" id="UP000094849"/>
    </source>
</evidence>
<protein>
    <recommendedName>
        <fullName evidence="4">Bacterial repeat domain-containing protein</fullName>
    </recommendedName>
</protein>
<dbReference type="Pfam" id="PF18998">
    <property type="entry name" value="Flg_new_2"/>
    <property type="match status" value="3"/>
</dbReference>
<keyword evidence="3" id="KW-1133">Transmembrane helix</keyword>
<dbReference type="InterPro" id="IPR044060">
    <property type="entry name" value="Bacterial_rp_domain"/>
</dbReference>
<feature type="region of interest" description="Disordered" evidence="2">
    <location>
        <begin position="553"/>
        <end position="572"/>
    </location>
</feature>
<keyword evidence="3" id="KW-0812">Transmembrane</keyword>
<dbReference type="RefSeq" id="WP_069024010.1">
    <property type="nucleotide sequence ID" value="NZ_LVJZ01000003.1"/>
</dbReference>
<feature type="transmembrane region" description="Helical" evidence="3">
    <location>
        <begin position="20"/>
        <end position="38"/>
    </location>
</feature>
<dbReference type="STRING" id="1818881.A3196_00410"/>
<dbReference type="GO" id="GO:0007155">
    <property type="term" value="P:cell adhesion"/>
    <property type="evidence" value="ECO:0007669"/>
    <property type="project" value="InterPro"/>
</dbReference>
<sequence length="572" mass="59109">MLDQYHIAMNKPSTEKVTGLRLVLFTVVSCIGVLSILGSGGGNDRSGDEVYPVGGIEVILTGDGRVTTTSGIDCPGDCSEIYTFELGSESDEITQVLVANPDIDYKLDAEASSEGLADERIVFEVNSGDAISVTVVFVPLENEEGMPLSLTVSTGGKIVADPGGRVCDGELASASCEHRVADALYSGNGTVQKRRSVDLQAVPYAGYSFVGWQGDCSGSDVLQAFDLGGSIDPMALSCSALFEAVTVTDYTLTVPEPVEGGSIASISGAINCPGTCSATIPAQTQVELFYNLDGGYQFGGWSGDDENCSGNGASVTLTITSDTTCGASFIADSETQYTVTVSAPENGTVTSAGNALNCGATCSAEFAQSASPVTLTATADTGYVFSSWGGDCAAATSNVAALVLDGNKSCSVSFTELDSDADGVGDTTDNCPVVANADQLDTDGDGVGDLCDLTGEWDFRTEVTAATGDCRGEVGIADNYTIDIDQEGQNVTLRGFLGVATNVLQGSVEGNTLLYSGSYPEHLGTTTQERTELTIDWNPPISMSGVEQWSWTDGSSNCPSGNESAITATFRN</sequence>
<dbReference type="EMBL" id="LVJZ01000003">
    <property type="protein sequence ID" value="ODB95352.1"/>
    <property type="molecule type" value="Genomic_DNA"/>
</dbReference>
<feature type="domain" description="Bacterial repeat" evidence="4">
    <location>
        <begin position="188"/>
        <end position="219"/>
    </location>
</feature>
<keyword evidence="1" id="KW-0732">Signal</keyword>
<evidence type="ECO:0000256" key="2">
    <source>
        <dbReference type="SAM" id="MobiDB-lite"/>
    </source>
</evidence>
<keyword evidence="6" id="KW-1185">Reference proteome</keyword>
<gene>
    <name evidence="5" type="ORF">A3196_00410</name>
</gene>
<dbReference type="GO" id="GO:0005509">
    <property type="term" value="F:calcium ion binding"/>
    <property type="evidence" value="ECO:0007669"/>
    <property type="project" value="InterPro"/>
</dbReference>
<evidence type="ECO:0000256" key="3">
    <source>
        <dbReference type="SAM" id="Phobius"/>
    </source>
</evidence>
<dbReference type="InterPro" id="IPR003367">
    <property type="entry name" value="Thrombospondin_3-like_rpt"/>
</dbReference>
<name>A0A1E2ULC1_9GAMM</name>
<dbReference type="Pfam" id="PF02412">
    <property type="entry name" value="TSP_3"/>
    <property type="match status" value="1"/>
</dbReference>
<dbReference type="InterPro" id="IPR028974">
    <property type="entry name" value="TSP_type-3_rpt"/>
</dbReference>
<evidence type="ECO:0000313" key="5">
    <source>
        <dbReference type="EMBL" id="ODB95352.1"/>
    </source>
</evidence>
<organism evidence="5 6">
    <name type="scientific">Candidatus Thiodiazotropha endoloripes</name>
    <dbReference type="NCBI Taxonomy" id="1818881"/>
    <lineage>
        <taxon>Bacteria</taxon>
        <taxon>Pseudomonadati</taxon>
        <taxon>Pseudomonadota</taxon>
        <taxon>Gammaproteobacteria</taxon>
        <taxon>Chromatiales</taxon>
        <taxon>Sedimenticolaceae</taxon>
        <taxon>Candidatus Thiodiazotropha</taxon>
    </lineage>
</organism>
<evidence type="ECO:0000256" key="1">
    <source>
        <dbReference type="ARBA" id="ARBA00022729"/>
    </source>
</evidence>
<reference evidence="5 6" key="1">
    <citation type="submission" date="2016-03" db="EMBL/GenBank/DDBJ databases">
        <title>Chemosynthetic sulphur-oxidizing symbionts of marine invertebrate animals are capable of nitrogen fixation.</title>
        <authorList>
            <person name="Petersen J.M."/>
            <person name="Kemper A."/>
            <person name="Gruber-Vodicka H."/>
            <person name="Cardini U."/>
            <person name="Geest Mvander."/>
            <person name="Kleiner M."/>
            <person name="Bulgheresi S."/>
            <person name="Fussmann M."/>
            <person name="Herbold C."/>
            <person name="Seah B.K.B."/>
            <person name="Antony C.Paul."/>
            <person name="Liu D."/>
            <person name="Belitz A."/>
            <person name="Weber M."/>
        </authorList>
    </citation>
    <scope>NUCLEOTIDE SEQUENCE [LARGE SCALE GENOMIC DNA]</scope>
    <source>
        <strain evidence="5">G_D</strain>
    </source>
</reference>
<feature type="domain" description="Bacterial repeat" evidence="4">
    <location>
        <begin position="337"/>
        <end position="415"/>
    </location>
</feature>